<dbReference type="EMBL" id="CP081303">
    <property type="protein sequence ID" value="QZE15775.1"/>
    <property type="molecule type" value="Genomic_DNA"/>
</dbReference>
<evidence type="ECO:0000313" key="2">
    <source>
        <dbReference type="Proteomes" id="UP000826212"/>
    </source>
</evidence>
<name>A0AC61NJ56_9BACT</name>
<protein>
    <submittedName>
        <fullName evidence="1">Uncharacterized protein</fullName>
    </submittedName>
</protein>
<proteinExistence type="predicted"/>
<accession>A0AC61NJ56</accession>
<organism evidence="1 2">
    <name type="scientific">Halosquirtibacter laminarini</name>
    <dbReference type="NCBI Taxonomy" id="3374600"/>
    <lineage>
        <taxon>Bacteria</taxon>
        <taxon>Pseudomonadati</taxon>
        <taxon>Bacteroidota</taxon>
        <taxon>Bacteroidia</taxon>
        <taxon>Marinilabiliales</taxon>
        <taxon>Prolixibacteraceae</taxon>
        <taxon>Halosquirtibacter</taxon>
    </lineage>
</organism>
<reference evidence="1" key="1">
    <citation type="submission" date="2021-08" db="EMBL/GenBank/DDBJ databases">
        <title>Novel anaerobic bacterium isolated from sea squirt in East Sea, Republic of Korea.</title>
        <authorList>
            <person name="Nguyen T.H."/>
            <person name="Li Z."/>
            <person name="Lee Y.-J."/>
            <person name="Ko J."/>
            <person name="Kim S.-G."/>
        </authorList>
    </citation>
    <scope>NUCLEOTIDE SEQUENCE</scope>
    <source>
        <strain evidence="1">KCTC 25031</strain>
    </source>
</reference>
<keyword evidence="2" id="KW-1185">Reference proteome</keyword>
<dbReference type="Proteomes" id="UP000826212">
    <property type="component" value="Chromosome"/>
</dbReference>
<evidence type="ECO:0000313" key="1">
    <source>
        <dbReference type="EMBL" id="QZE15775.1"/>
    </source>
</evidence>
<sequence>MKKRDGFIASIITILSSVFAFIGIISCCGFPILASILAYIGLGASQLQALAPYQNYFLVLAILSLIYGFYSIYFKRRPKKTSSDCCNISIEEVKENKPNDCCNISIEEVKENKPNDCCNVSIEEVKENKPNDCCNNSTKKALAKESDNCCNNTSNKLSKIMLWGGVIAVLLAIIATKL</sequence>
<gene>
    <name evidence="1" type="ORF">K4L44_08055</name>
</gene>